<dbReference type="EMBL" id="BGPR01002058">
    <property type="protein sequence ID" value="GBM67025.1"/>
    <property type="molecule type" value="Genomic_DNA"/>
</dbReference>
<evidence type="ECO:0000256" key="5">
    <source>
        <dbReference type="ARBA" id="ARBA00022771"/>
    </source>
</evidence>
<sequence length="199" mass="23311">MLEIRFDRSASEEWKPGHTSFHFQRGQARRPLLTCFYGEGGISSNFPGLSCHKRADLLCSQSFWQKARQLECSLSLSGFLYFCQRSSYKKGDQLQHLYRMEITEERRVYSCLVCQYSTAFSSNIGNEKNQCQILYEKGITEGCCVYRCLVCQYRTPYSTNMHRHVRVHTGEKPFSCSLCGVRFRRKAHVKQHMIVHYSR</sequence>
<gene>
    <name evidence="13" type="ORF">AVEN_47196_1</name>
</gene>
<dbReference type="GO" id="GO:0000981">
    <property type="term" value="F:DNA-binding transcription factor activity, RNA polymerase II-specific"/>
    <property type="evidence" value="ECO:0007669"/>
    <property type="project" value="TreeGrafter"/>
</dbReference>
<evidence type="ECO:0000256" key="10">
    <source>
        <dbReference type="ARBA" id="ARBA00023242"/>
    </source>
</evidence>
<keyword evidence="6" id="KW-0862">Zinc</keyword>
<dbReference type="SMART" id="SM00355">
    <property type="entry name" value="ZnF_C2H2"/>
    <property type="match status" value="2"/>
</dbReference>
<evidence type="ECO:0000313" key="13">
    <source>
        <dbReference type="EMBL" id="GBM67025.1"/>
    </source>
</evidence>
<keyword evidence="14" id="KW-1185">Reference proteome</keyword>
<proteinExistence type="predicted"/>
<dbReference type="PROSITE" id="PS00028">
    <property type="entry name" value="ZINC_FINGER_C2H2_1"/>
    <property type="match status" value="1"/>
</dbReference>
<dbReference type="PANTHER" id="PTHR23226:SF416">
    <property type="entry name" value="FI01424P"/>
    <property type="match status" value="1"/>
</dbReference>
<evidence type="ECO:0000256" key="4">
    <source>
        <dbReference type="ARBA" id="ARBA00022737"/>
    </source>
</evidence>
<comment type="caution">
    <text evidence="13">The sequence shown here is derived from an EMBL/GenBank/DDBJ whole genome shotgun (WGS) entry which is preliminary data.</text>
</comment>
<keyword evidence="5 11" id="KW-0863">Zinc-finger</keyword>
<dbReference type="PANTHER" id="PTHR23226">
    <property type="entry name" value="ZINC FINGER AND SCAN DOMAIN-CONTAINING"/>
    <property type="match status" value="1"/>
</dbReference>
<evidence type="ECO:0000256" key="8">
    <source>
        <dbReference type="ARBA" id="ARBA00023125"/>
    </source>
</evidence>
<evidence type="ECO:0000259" key="12">
    <source>
        <dbReference type="PROSITE" id="PS50157"/>
    </source>
</evidence>
<evidence type="ECO:0000313" key="14">
    <source>
        <dbReference type="Proteomes" id="UP000499080"/>
    </source>
</evidence>
<evidence type="ECO:0000256" key="1">
    <source>
        <dbReference type="ARBA" id="ARBA00003767"/>
    </source>
</evidence>
<keyword evidence="8" id="KW-0238">DNA-binding</keyword>
<dbReference type="FunFam" id="3.30.160.60:FF:000097">
    <property type="entry name" value="Zinc finger protein"/>
    <property type="match status" value="1"/>
</dbReference>
<comment type="subcellular location">
    <subcellularLocation>
        <location evidence="2">Nucleus</location>
    </subcellularLocation>
</comment>
<dbReference type="InterPro" id="IPR036236">
    <property type="entry name" value="Znf_C2H2_sf"/>
</dbReference>
<evidence type="ECO:0000256" key="9">
    <source>
        <dbReference type="ARBA" id="ARBA00023163"/>
    </source>
</evidence>
<keyword evidence="10" id="KW-0539">Nucleus</keyword>
<evidence type="ECO:0000256" key="2">
    <source>
        <dbReference type="ARBA" id="ARBA00004123"/>
    </source>
</evidence>
<dbReference type="SUPFAM" id="SSF57667">
    <property type="entry name" value="beta-beta-alpha zinc fingers"/>
    <property type="match status" value="1"/>
</dbReference>
<protein>
    <recommendedName>
        <fullName evidence="12">C2H2-type domain-containing protein</fullName>
    </recommendedName>
</protein>
<dbReference type="OrthoDB" id="654211at2759"/>
<feature type="domain" description="C2H2-type" evidence="12">
    <location>
        <begin position="174"/>
        <end position="199"/>
    </location>
</feature>
<keyword evidence="7" id="KW-0805">Transcription regulation</keyword>
<evidence type="ECO:0000256" key="7">
    <source>
        <dbReference type="ARBA" id="ARBA00023015"/>
    </source>
</evidence>
<dbReference type="GO" id="GO:0008270">
    <property type="term" value="F:zinc ion binding"/>
    <property type="evidence" value="ECO:0007669"/>
    <property type="project" value="UniProtKB-KW"/>
</dbReference>
<feature type="domain" description="C2H2-type" evidence="12">
    <location>
        <begin position="146"/>
        <end position="173"/>
    </location>
</feature>
<dbReference type="Gene3D" id="3.30.160.60">
    <property type="entry name" value="Classic Zinc Finger"/>
    <property type="match status" value="2"/>
</dbReference>
<dbReference type="InterPro" id="IPR013087">
    <property type="entry name" value="Znf_C2H2_type"/>
</dbReference>
<keyword evidence="3" id="KW-0479">Metal-binding</keyword>
<dbReference type="GO" id="GO:0005634">
    <property type="term" value="C:nucleus"/>
    <property type="evidence" value="ECO:0007669"/>
    <property type="project" value="UniProtKB-SubCell"/>
</dbReference>
<dbReference type="Proteomes" id="UP000499080">
    <property type="component" value="Unassembled WGS sequence"/>
</dbReference>
<dbReference type="GO" id="GO:0000978">
    <property type="term" value="F:RNA polymerase II cis-regulatory region sequence-specific DNA binding"/>
    <property type="evidence" value="ECO:0007669"/>
    <property type="project" value="TreeGrafter"/>
</dbReference>
<keyword evidence="4" id="KW-0677">Repeat</keyword>
<name>A0A4Y2HNW2_ARAVE</name>
<accession>A0A4Y2HNW2</accession>
<dbReference type="PROSITE" id="PS50157">
    <property type="entry name" value="ZINC_FINGER_C2H2_2"/>
    <property type="match status" value="2"/>
</dbReference>
<evidence type="ECO:0000256" key="3">
    <source>
        <dbReference type="ARBA" id="ARBA00022723"/>
    </source>
</evidence>
<evidence type="ECO:0000256" key="6">
    <source>
        <dbReference type="ARBA" id="ARBA00022833"/>
    </source>
</evidence>
<reference evidence="13 14" key="1">
    <citation type="journal article" date="2019" name="Sci. Rep.">
        <title>Orb-weaving spider Araneus ventricosus genome elucidates the spidroin gene catalogue.</title>
        <authorList>
            <person name="Kono N."/>
            <person name="Nakamura H."/>
            <person name="Ohtoshi R."/>
            <person name="Moran D.A.P."/>
            <person name="Shinohara A."/>
            <person name="Yoshida Y."/>
            <person name="Fujiwara M."/>
            <person name="Mori M."/>
            <person name="Tomita M."/>
            <person name="Arakawa K."/>
        </authorList>
    </citation>
    <scope>NUCLEOTIDE SEQUENCE [LARGE SCALE GENOMIC DNA]</scope>
</reference>
<comment type="function">
    <text evidence="1">May be involved in transcriptional regulation.</text>
</comment>
<keyword evidence="9" id="KW-0804">Transcription</keyword>
<evidence type="ECO:0000256" key="11">
    <source>
        <dbReference type="PROSITE-ProRule" id="PRU00042"/>
    </source>
</evidence>
<dbReference type="AlphaFoldDB" id="A0A4Y2HNW2"/>
<organism evidence="13 14">
    <name type="scientific">Araneus ventricosus</name>
    <name type="common">Orbweaver spider</name>
    <name type="synonym">Epeira ventricosa</name>
    <dbReference type="NCBI Taxonomy" id="182803"/>
    <lineage>
        <taxon>Eukaryota</taxon>
        <taxon>Metazoa</taxon>
        <taxon>Ecdysozoa</taxon>
        <taxon>Arthropoda</taxon>
        <taxon>Chelicerata</taxon>
        <taxon>Arachnida</taxon>
        <taxon>Araneae</taxon>
        <taxon>Araneomorphae</taxon>
        <taxon>Entelegynae</taxon>
        <taxon>Araneoidea</taxon>
        <taxon>Araneidae</taxon>
        <taxon>Araneus</taxon>
    </lineage>
</organism>